<protein>
    <recommendedName>
        <fullName evidence="2">DUF4283 domain-containing protein</fullName>
    </recommendedName>
</protein>
<feature type="domain" description="DUF4283" evidence="2">
    <location>
        <begin position="48"/>
        <end position="131"/>
    </location>
</feature>
<dbReference type="GO" id="GO:0003676">
    <property type="term" value="F:nucleic acid binding"/>
    <property type="evidence" value="ECO:0007669"/>
    <property type="project" value="InterPro"/>
</dbReference>
<accession>A0A397ZRU4</accession>
<evidence type="ECO:0000259" key="2">
    <source>
        <dbReference type="Pfam" id="PF14111"/>
    </source>
</evidence>
<name>A0A397ZRU4_BRACM</name>
<dbReference type="InterPro" id="IPR040256">
    <property type="entry name" value="At4g02000-like"/>
</dbReference>
<dbReference type="Proteomes" id="UP000264353">
    <property type="component" value="Chromosome A3"/>
</dbReference>
<dbReference type="SUPFAM" id="SSF57756">
    <property type="entry name" value="Retrovirus zinc finger-like domains"/>
    <property type="match status" value="1"/>
</dbReference>
<dbReference type="GO" id="GO:0008270">
    <property type="term" value="F:zinc ion binding"/>
    <property type="evidence" value="ECO:0007669"/>
    <property type="project" value="InterPro"/>
</dbReference>
<proteinExistence type="predicted"/>
<dbReference type="PANTHER" id="PTHR31286:SF55">
    <property type="entry name" value="DUF4283 DOMAIN-CONTAINING PROTEIN"/>
    <property type="match status" value="1"/>
</dbReference>
<dbReference type="Gene3D" id="4.10.60.10">
    <property type="entry name" value="Zinc finger, CCHC-type"/>
    <property type="match status" value="1"/>
</dbReference>
<dbReference type="InterPro" id="IPR036875">
    <property type="entry name" value="Znf_CCHC_sf"/>
</dbReference>
<evidence type="ECO:0000313" key="4">
    <source>
        <dbReference type="Proteomes" id="UP000264353"/>
    </source>
</evidence>
<evidence type="ECO:0000256" key="1">
    <source>
        <dbReference type="SAM" id="MobiDB-lite"/>
    </source>
</evidence>
<dbReference type="AlphaFoldDB" id="A0A397ZRU4"/>
<feature type="non-terminal residue" evidence="3">
    <location>
        <position position="1"/>
    </location>
</feature>
<dbReference type="EMBL" id="CM010630">
    <property type="protein sequence ID" value="RID68262.1"/>
    <property type="molecule type" value="Genomic_DNA"/>
</dbReference>
<gene>
    <name evidence="3" type="ORF">BRARA_C00433</name>
</gene>
<dbReference type="PANTHER" id="PTHR31286">
    <property type="entry name" value="GLYCINE-RICH CELL WALL STRUCTURAL PROTEIN 1.8-LIKE"/>
    <property type="match status" value="1"/>
</dbReference>
<sequence>VPGPPPKDSYVSQVKGIKQLKKTGESFILPSGEACVKIPNSVIEKNRRSWDCFVLGQFYVDPPSQGTIHNIVNGIWSKQYRDIAVSKMEGFAYLFRIPNVGTRNRVINQRLWQIDGKTMFVAKWEPGIVPAKPELSAAPIWLELRKVPLQFFNEDGLERIAGLVGEPKFLHPTTANKTNLEVAKVFTIIDPRKPLPEAVNVQFDSGEISRVLVSSPWMPPICNHCKEIGHLSNRCKLAPITCVPCNSSSHGSHNCPKAKISEGKGRKTRRAKPKEKQWAVVDAKPQANAEQETTSKLGTKSDFATGECNKKTMSME</sequence>
<organism evidence="3 4">
    <name type="scientific">Brassica campestris</name>
    <name type="common">Field mustard</name>
    <dbReference type="NCBI Taxonomy" id="3711"/>
    <lineage>
        <taxon>Eukaryota</taxon>
        <taxon>Viridiplantae</taxon>
        <taxon>Streptophyta</taxon>
        <taxon>Embryophyta</taxon>
        <taxon>Tracheophyta</taxon>
        <taxon>Spermatophyta</taxon>
        <taxon>Magnoliopsida</taxon>
        <taxon>eudicotyledons</taxon>
        <taxon>Gunneridae</taxon>
        <taxon>Pentapetalae</taxon>
        <taxon>rosids</taxon>
        <taxon>malvids</taxon>
        <taxon>Brassicales</taxon>
        <taxon>Brassicaceae</taxon>
        <taxon>Brassiceae</taxon>
        <taxon>Brassica</taxon>
    </lineage>
</organism>
<feature type="compositionally biased region" description="Polar residues" evidence="1">
    <location>
        <begin position="288"/>
        <end position="298"/>
    </location>
</feature>
<evidence type="ECO:0000313" key="3">
    <source>
        <dbReference type="EMBL" id="RID68262.1"/>
    </source>
</evidence>
<dbReference type="Pfam" id="PF14111">
    <property type="entry name" value="DUF4283"/>
    <property type="match status" value="1"/>
</dbReference>
<feature type="region of interest" description="Disordered" evidence="1">
    <location>
        <begin position="253"/>
        <end position="316"/>
    </location>
</feature>
<reference evidence="3 4" key="1">
    <citation type="submission" date="2018-06" db="EMBL/GenBank/DDBJ databases">
        <title>WGS assembly of Brassica rapa FPsc.</title>
        <authorList>
            <person name="Bowman J."/>
            <person name="Kohchi T."/>
            <person name="Yamato K."/>
            <person name="Jenkins J."/>
            <person name="Shu S."/>
            <person name="Ishizaki K."/>
            <person name="Yamaoka S."/>
            <person name="Nishihama R."/>
            <person name="Nakamura Y."/>
            <person name="Berger F."/>
            <person name="Adam C."/>
            <person name="Aki S."/>
            <person name="Althoff F."/>
            <person name="Araki T."/>
            <person name="Arteaga-Vazquez M."/>
            <person name="Balasubrmanian S."/>
            <person name="Bauer D."/>
            <person name="Boehm C."/>
            <person name="Briginshaw L."/>
            <person name="Caballero-Perez J."/>
            <person name="Catarino B."/>
            <person name="Chen F."/>
            <person name="Chiyoda S."/>
            <person name="Chovatia M."/>
            <person name="Davies K."/>
            <person name="Delmans M."/>
            <person name="Demura T."/>
            <person name="Dierschke T."/>
            <person name="Dolan L."/>
            <person name="Dorantes-Acosta A."/>
            <person name="Eklund D."/>
            <person name="Florent S."/>
            <person name="Flores-Sandoval E."/>
            <person name="Fujiyama A."/>
            <person name="Fukuzawa H."/>
            <person name="Galik B."/>
            <person name="Grimanelli D."/>
            <person name="Grimwood J."/>
            <person name="Grossniklaus U."/>
            <person name="Hamada T."/>
            <person name="Haseloff J."/>
            <person name="Hetherington A."/>
            <person name="Higo A."/>
            <person name="Hirakawa Y."/>
            <person name="Hundley H."/>
            <person name="Ikeda Y."/>
            <person name="Inoue K."/>
            <person name="Inoue S."/>
            <person name="Ishida S."/>
            <person name="Jia Q."/>
            <person name="Kakita M."/>
            <person name="Kanazawa T."/>
            <person name="Kawai Y."/>
            <person name="Kawashima T."/>
            <person name="Kennedy M."/>
            <person name="Kinose K."/>
            <person name="Kinoshita T."/>
            <person name="Kohara Y."/>
            <person name="Koide E."/>
            <person name="Komatsu K."/>
            <person name="Kopischke S."/>
            <person name="Kubo M."/>
            <person name="Kyozuka J."/>
            <person name="Lagercrantz U."/>
            <person name="Lin S."/>
            <person name="Lindquist E."/>
            <person name="Lipzen A."/>
            <person name="Lu C."/>
            <person name="Luna E."/>
            <person name="Martienssen R."/>
            <person name="Minamino N."/>
            <person name="Mizutani M."/>
            <person name="Mizutani M."/>
            <person name="Mochizuki N."/>
            <person name="Monte I."/>
            <person name="Mosher R."/>
            <person name="Nagasaki H."/>
            <person name="Nakagami H."/>
            <person name="Naramoto S."/>
            <person name="Nishitani K."/>
            <person name="Ohtani M."/>
            <person name="Okamoto T."/>
            <person name="Okumura M."/>
            <person name="Phillips J."/>
            <person name="Pollak B."/>
            <person name="Reinders A."/>
            <person name="Roevekamp M."/>
            <person name="Sano R."/>
            <person name="Sawa S."/>
            <person name="Schmid M."/>
            <person name="Shirakawa M."/>
            <person name="Solano R."/>
            <person name="Spunde A."/>
            <person name="Suetsugu N."/>
            <person name="Sugano S."/>
            <person name="Sugiyama A."/>
            <person name="Sun R."/>
            <person name="Suzuki Y."/>
            <person name="Takenaka M."/>
            <person name="Takezawa D."/>
            <person name="Tomogane H."/>
            <person name="Tsuzuki M."/>
            <person name="Ueda T."/>
            <person name="Umeda M."/>
            <person name="Ward J."/>
            <person name="Watanabe Y."/>
            <person name="Yazaki K."/>
            <person name="Yokoyama R."/>
            <person name="Yoshitake Y."/>
            <person name="Yotsui I."/>
            <person name="Zachgo S."/>
            <person name="Schmutz J."/>
        </authorList>
    </citation>
    <scope>NUCLEOTIDE SEQUENCE [LARGE SCALE GENOMIC DNA]</scope>
    <source>
        <strain evidence="4">cv. B-3</strain>
    </source>
</reference>
<dbReference type="InterPro" id="IPR025558">
    <property type="entry name" value="DUF4283"/>
</dbReference>